<feature type="signal peptide" evidence="1">
    <location>
        <begin position="1"/>
        <end position="16"/>
    </location>
</feature>
<accession>A0ABD2K298</accession>
<dbReference type="AlphaFoldDB" id="A0ABD2K298"/>
<proteinExistence type="predicted"/>
<name>A0ABD2K298_HETSC</name>
<gene>
    <name evidence="2" type="ORF">niasHS_002727</name>
</gene>
<keyword evidence="1" id="KW-0732">Signal</keyword>
<evidence type="ECO:0000313" key="3">
    <source>
        <dbReference type="Proteomes" id="UP001620645"/>
    </source>
</evidence>
<feature type="chain" id="PRO_5044816806" description="Secreted protein" evidence="1">
    <location>
        <begin position="17"/>
        <end position="94"/>
    </location>
</feature>
<keyword evidence="3" id="KW-1185">Reference proteome</keyword>
<organism evidence="2 3">
    <name type="scientific">Heterodera schachtii</name>
    <name type="common">Sugarbeet cyst nematode worm</name>
    <name type="synonym">Tylenchus schachtii</name>
    <dbReference type="NCBI Taxonomy" id="97005"/>
    <lineage>
        <taxon>Eukaryota</taxon>
        <taxon>Metazoa</taxon>
        <taxon>Ecdysozoa</taxon>
        <taxon>Nematoda</taxon>
        <taxon>Chromadorea</taxon>
        <taxon>Rhabditida</taxon>
        <taxon>Tylenchina</taxon>
        <taxon>Tylenchomorpha</taxon>
        <taxon>Tylenchoidea</taxon>
        <taxon>Heteroderidae</taxon>
        <taxon>Heteroderinae</taxon>
        <taxon>Heterodera</taxon>
    </lineage>
</organism>
<evidence type="ECO:0000313" key="2">
    <source>
        <dbReference type="EMBL" id="KAL3097011.1"/>
    </source>
</evidence>
<protein>
    <recommendedName>
        <fullName evidence="4">Secreted protein</fullName>
    </recommendedName>
</protein>
<evidence type="ECO:0008006" key="4">
    <source>
        <dbReference type="Google" id="ProtNLM"/>
    </source>
</evidence>
<reference evidence="2 3" key="1">
    <citation type="submission" date="2024-10" db="EMBL/GenBank/DDBJ databases">
        <authorList>
            <person name="Kim D."/>
        </authorList>
    </citation>
    <scope>NUCLEOTIDE SEQUENCE [LARGE SCALE GENOMIC DNA]</scope>
    <source>
        <strain evidence="2">Taebaek</strain>
    </source>
</reference>
<sequence length="94" mass="10972">MLFVLLFLSLLAFVRAQFAATNPPAPEPAYVPPSNYQWGLNPWRRENWADASPHNQMYVDSSGRQGMRNVPMQTQHGWFFWCTTKNCAGRRRRK</sequence>
<evidence type="ECO:0000256" key="1">
    <source>
        <dbReference type="SAM" id="SignalP"/>
    </source>
</evidence>
<comment type="caution">
    <text evidence="2">The sequence shown here is derived from an EMBL/GenBank/DDBJ whole genome shotgun (WGS) entry which is preliminary data.</text>
</comment>
<dbReference type="EMBL" id="JBICCN010000056">
    <property type="protein sequence ID" value="KAL3097011.1"/>
    <property type="molecule type" value="Genomic_DNA"/>
</dbReference>
<dbReference type="Proteomes" id="UP001620645">
    <property type="component" value="Unassembled WGS sequence"/>
</dbReference>